<evidence type="ECO:0000256" key="4">
    <source>
        <dbReference type="ARBA" id="ARBA00023136"/>
    </source>
</evidence>
<protein>
    <submittedName>
        <fullName evidence="14">Early nodulin-like protein 3</fullName>
    </submittedName>
</protein>
<name>A0A443PVU4_9MAGN</name>
<dbReference type="GO" id="GO:0005886">
    <property type="term" value="C:plasma membrane"/>
    <property type="evidence" value="ECO:0007669"/>
    <property type="project" value="TreeGrafter"/>
</dbReference>
<dbReference type="InterPro" id="IPR008972">
    <property type="entry name" value="Cupredoxin"/>
</dbReference>
<gene>
    <name evidence="14" type="ORF">CKAN_02422200</name>
</gene>
<evidence type="ECO:0000256" key="7">
    <source>
        <dbReference type="ARBA" id="ARBA00023288"/>
    </source>
</evidence>
<evidence type="ECO:0000259" key="13">
    <source>
        <dbReference type="PROSITE" id="PS51485"/>
    </source>
</evidence>
<keyword evidence="6" id="KW-0325">Glycoprotein</keyword>
<dbReference type="Proteomes" id="UP000283530">
    <property type="component" value="Unassembled WGS sequence"/>
</dbReference>
<dbReference type="SUPFAM" id="SSF49503">
    <property type="entry name" value="Cupredoxins"/>
    <property type="match status" value="1"/>
</dbReference>
<evidence type="ECO:0000256" key="8">
    <source>
        <dbReference type="ARBA" id="ARBA00035011"/>
    </source>
</evidence>
<evidence type="ECO:0000256" key="5">
    <source>
        <dbReference type="ARBA" id="ARBA00023157"/>
    </source>
</evidence>
<keyword evidence="4 11" id="KW-0472">Membrane</keyword>
<accession>A0A443PVU4</accession>
<feature type="chain" id="PRO_5019518456" evidence="12">
    <location>
        <begin position="30"/>
        <end position="201"/>
    </location>
</feature>
<evidence type="ECO:0000256" key="11">
    <source>
        <dbReference type="SAM" id="Phobius"/>
    </source>
</evidence>
<dbReference type="InterPro" id="IPR039391">
    <property type="entry name" value="Phytocyanin-like"/>
</dbReference>
<keyword evidence="7" id="KW-0449">Lipoprotein</keyword>
<feature type="signal peptide" evidence="12">
    <location>
        <begin position="1"/>
        <end position="29"/>
    </location>
</feature>
<evidence type="ECO:0000256" key="10">
    <source>
        <dbReference type="SAM" id="MobiDB-lite"/>
    </source>
</evidence>
<evidence type="ECO:0000256" key="12">
    <source>
        <dbReference type="SAM" id="SignalP"/>
    </source>
</evidence>
<keyword evidence="5" id="KW-1015">Disulfide bond</keyword>
<dbReference type="PROSITE" id="PS51485">
    <property type="entry name" value="PHYTOCYANIN"/>
    <property type="match status" value="1"/>
</dbReference>
<sequence>MANKKYHHSKALNALGLFVLVMLMQRGGATEFKVGGSNGWAVPTDSKALSLNQWARTKRFQIGDTLLFVYQPGQDSVLHVNKDVYANCSTAAFITKFTDGRSSFKFNQSGHYYFISGNEENCHKNEKMEVVVLADRSKTNQTSLASPPSPSTGITPSVAPTGQESPPPPPPPNGNGASFKVMGAMVSIGGFLIGFPLPFLL</sequence>
<evidence type="ECO:0000256" key="1">
    <source>
        <dbReference type="ARBA" id="ARBA00004589"/>
    </source>
</evidence>
<dbReference type="PANTHER" id="PTHR33021:SF253">
    <property type="entry name" value="EARLY NODULIN-LIKE PROTEIN 9"/>
    <property type="match status" value="1"/>
</dbReference>
<dbReference type="AlphaFoldDB" id="A0A443PVU4"/>
<dbReference type="InterPro" id="IPR003245">
    <property type="entry name" value="Phytocyanin_dom"/>
</dbReference>
<dbReference type="GO" id="GO:0098552">
    <property type="term" value="C:side of membrane"/>
    <property type="evidence" value="ECO:0007669"/>
    <property type="project" value="UniProtKB-KW"/>
</dbReference>
<evidence type="ECO:0000256" key="6">
    <source>
        <dbReference type="ARBA" id="ARBA00023180"/>
    </source>
</evidence>
<dbReference type="InterPro" id="IPR041846">
    <property type="entry name" value="ENL_dom"/>
</dbReference>
<evidence type="ECO:0000313" key="14">
    <source>
        <dbReference type="EMBL" id="RWR94906.1"/>
    </source>
</evidence>
<keyword evidence="2" id="KW-0336">GPI-anchor</keyword>
<keyword evidence="3 12" id="KW-0732">Signal</keyword>
<dbReference type="GO" id="GO:0009055">
    <property type="term" value="F:electron transfer activity"/>
    <property type="evidence" value="ECO:0007669"/>
    <property type="project" value="InterPro"/>
</dbReference>
<dbReference type="GO" id="GO:0012505">
    <property type="term" value="C:endomembrane system"/>
    <property type="evidence" value="ECO:0007669"/>
    <property type="project" value="UniProtKB-SubCell"/>
</dbReference>
<feature type="domain" description="Phytocyanin" evidence="13">
    <location>
        <begin position="30"/>
        <end position="134"/>
    </location>
</feature>
<dbReference type="CDD" id="cd11019">
    <property type="entry name" value="OsENODL1_like"/>
    <property type="match status" value="1"/>
</dbReference>
<comment type="caution">
    <text evidence="14">The sequence shown here is derived from an EMBL/GenBank/DDBJ whole genome shotgun (WGS) entry which is preliminary data.</text>
</comment>
<evidence type="ECO:0000256" key="2">
    <source>
        <dbReference type="ARBA" id="ARBA00022622"/>
    </source>
</evidence>
<dbReference type="Gene3D" id="2.60.40.420">
    <property type="entry name" value="Cupredoxins - blue copper proteins"/>
    <property type="match status" value="1"/>
</dbReference>
<feature type="transmembrane region" description="Helical" evidence="11">
    <location>
        <begin position="181"/>
        <end position="200"/>
    </location>
</feature>
<evidence type="ECO:0000256" key="9">
    <source>
        <dbReference type="ARBA" id="ARBA00037868"/>
    </source>
</evidence>
<comment type="similarity">
    <text evidence="8">Belongs to the early nodulin-like (ENODL) family.</text>
</comment>
<dbReference type="Pfam" id="PF02298">
    <property type="entry name" value="Cu_bind_like"/>
    <property type="match status" value="1"/>
</dbReference>
<keyword evidence="11" id="KW-1133">Transmembrane helix</keyword>
<feature type="region of interest" description="Disordered" evidence="10">
    <location>
        <begin position="139"/>
        <end position="176"/>
    </location>
</feature>
<dbReference type="OrthoDB" id="691587at2759"/>
<keyword evidence="15" id="KW-1185">Reference proteome</keyword>
<dbReference type="PANTHER" id="PTHR33021">
    <property type="entry name" value="BLUE COPPER PROTEIN"/>
    <property type="match status" value="1"/>
</dbReference>
<comment type="subcellular location">
    <subcellularLocation>
        <location evidence="9">Endomembrane system</location>
        <topology evidence="9">Lipid-anchor</topology>
    </subcellularLocation>
    <subcellularLocation>
        <location evidence="1">Membrane</location>
        <topology evidence="1">Lipid-anchor</topology>
        <topology evidence="1">GPI-anchor</topology>
    </subcellularLocation>
</comment>
<evidence type="ECO:0000313" key="15">
    <source>
        <dbReference type="Proteomes" id="UP000283530"/>
    </source>
</evidence>
<dbReference type="STRING" id="337451.A0A443PVU4"/>
<evidence type="ECO:0000256" key="3">
    <source>
        <dbReference type="ARBA" id="ARBA00022729"/>
    </source>
</evidence>
<keyword evidence="11" id="KW-0812">Transmembrane</keyword>
<proteinExistence type="inferred from homology"/>
<dbReference type="FunFam" id="2.60.40.420:FF:000010">
    <property type="entry name" value="Early nodulin-like protein 1"/>
    <property type="match status" value="1"/>
</dbReference>
<organism evidence="14 15">
    <name type="scientific">Cinnamomum micranthum f. kanehirae</name>
    <dbReference type="NCBI Taxonomy" id="337451"/>
    <lineage>
        <taxon>Eukaryota</taxon>
        <taxon>Viridiplantae</taxon>
        <taxon>Streptophyta</taxon>
        <taxon>Embryophyta</taxon>
        <taxon>Tracheophyta</taxon>
        <taxon>Spermatophyta</taxon>
        <taxon>Magnoliopsida</taxon>
        <taxon>Magnoliidae</taxon>
        <taxon>Laurales</taxon>
        <taxon>Lauraceae</taxon>
        <taxon>Cinnamomum</taxon>
    </lineage>
</organism>
<dbReference type="EMBL" id="QPKB01000011">
    <property type="protein sequence ID" value="RWR94906.1"/>
    <property type="molecule type" value="Genomic_DNA"/>
</dbReference>
<reference evidence="14 15" key="1">
    <citation type="journal article" date="2019" name="Nat. Plants">
        <title>Stout camphor tree genome fills gaps in understanding of flowering plant genome evolution.</title>
        <authorList>
            <person name="Chaw S.M."/>
            <person name="Liu Y.C."/>
            <person name="Wu Y.W."/>
            <person name="Wang H.Y."/>
            <person name="Lin C.I."/>
            <person name="Wu C.S."/>
            <person name="Ke H.M."/>
            <person name="Chang L.Y."/>
            <person name="Hsu C.Y."/>
            <person name="Yang H.T."/>
            <person name="Sudianto E."/>
            <person name="Hsu M.H."/>
            <person name="Wu K.P."/>
            <person name="Wang L.N."/>
            <person name="Leebens-Mack J.H."/>
            <person name="Tsai I.J."/>
        </authorList>
    </citation>
    <scope>NUCLEOTIDE SEQUENCE [LARGE SCALE GENOMIC DNA]</scope>
    <source>
        <strain evidence="15">cv. Chaw 1501</strain>
        <tissue evidence="14">Young leaves</tissue>
    </source>
</reference>